<evidence type="ECO:0000256" key="9">
    <source>
        <dbReference type="ARBA" id="ARBA00031306"/>
    </source>
</evidence>
<comment type="catalytic activity">
    <reaction evidence="10 11">
        <text>L-threonyl-[protein] + FAD = FMN-L-threonyl-[protein] + AMP + H(+)</text>
        <dbReference type="Rhea" id="RHEA:36847"/>
        <dbReference type="Rhea" id="RHEA-COMP:11060"/>
        <dbReference type="Rhea" id="RHEA-COMP:11061"/>
        <dbReference type="ChEBI" id="CHEBI:15378"/>
        <dbReference type="ChEBI" id="CHEBI:30013"/>
        <dbReference type="ChEBI" id="CHEBI:57692"/>
        <dbReference type="ChEBI" id="CHEBI:74257"/>
        <dbReference type="ChEBI" id="CHEBI:456215"/>
        <dbReference type="EC" id="2.7.1.180"/>
    </reaction>
</comment>
<evidence type="ECO:0000256" key="8">
    <source>
        <dbReference type="ARBA" id="ARBA00022842"/>
    </source>
</evidence>
<name>A0ABY4SJP8_9CAUL</name>
<evidence type="ECO:0000256" key="1">
    <source>
        <dbReference type="ARBA" id="ARBA00001946"/>
    </source>
</evidence>
<dbReference type="Proteomes" id="UP001055429">
    <property type="component" value="Chromosome"/>
</dbReference>
<dbReference type="Pfam" id="PF02424">
    <property type="entry name" value="ApbE"/>
    <property type="match status" value="1"/>
</dbReference>
<dbReference type="PANTHER" id="PTHR30040:SF2">
    <property type="entry name" value="FAD:PROTEIN FMN TRANSFERASE"/>
    <property type="match status" value="1"/>
</dbReference>
<evidence type="ECO:0000256" key="6">
    <source>
        <dbReference type="ARBA" id="ARBA00022723"/>
    </source>
</evidence>
<dbReference type="RefSeq" id="WP_250201428.1">
    <property type="nucleotide sequence ID" value="NZ_CP097649.1"/>
</dbReference>
<accession>A0ABY4SJP8</accession>
<feature type="region of interest" description="Disordered" evidence="12">
    <location>
        <begin position="1"/>
        <end position="30"/>
    </location>
</feature>
<evidence type="ECO:0000256" key="12">
    <source>
        <dbReference type="SAM" id="MobiDB-lite"/>
    </source>
</evidence>
<evidence type="ECO:0000313" key="13">
    <source>
        <dbReference type="EMBL" id="URI14235.1"/>
    </source>
</evidence>
<keyword evidence="14" id="KW-1185">Reference proteome</keyword>
<sequence>MTDKPFQPASRAAPSPVSIGDAAPLADRSGDRVLIPPVAQAPERPPSDIVWSLGGQTMGTTWNARLIAPPGADKAAFQSAIEAELAEIVRLFSPWERGSEISRFNAAPQGVWAVSQAFWDFLDAAMDLGDETNGAVDPTLGALVDLWGFGPPGPRSPLLPTPEDEEIVAALKVSGWQKLRLNRDARAVMQMGGMKLDFSALAKGHAVDRVSDRLMAMGATSHLVEIGGELKGRGVKPDAQPWWAEIERLADSPAPRTVVALHELAVATSGDYRRAFEHQGRLYPHTIDGSTGQPVDNGLASVSVLHAQALRADAYATALTVMGPYDGPEFAEGLGLAAHFVQRTDRGLVERMTPAWRAMMDDDTA</sequence>
<comment type="cofactor">
    <cofactor evidence="1">
        <name>Mg(2+)</name>
        <dbReference type="ChEBI" id="CHEBI:18420"/>
    </cofactor>
</comment>
<protein>
    <recommendedName>
        <fullName evidence="3 11">FAD:protein FMN transferase</fullName>
        <ecNumber evidence="2 11">2.7.1.180</ecNumber>
    </recommendedName>
    <alternativeName>
        <fullName evidence="9 11">Flavin transferase</fullName>
    </alternativeName>
</protein>
<evidence type="ECO:0000256" key="7">
    <source>
        <dbReference type="ARBA" id="ARBA00022827"/>
    </source>
</evidence>
<dbReference type="InterPro" id="IPR003374">
    <property type="entry name" value="ApbE-like_sf"/>
</dbReference>
<proteinExistence type="inferred from homology"/>
<evidence type="ECO:0000256" key="3">
    <source>
        <dbReference type="ARBA" id="ARBA00016337"/>
    </source>
</evidence>
<dbReference type="PANTHER" id="PTHR30040">
    <property type="entry name" value="THIAMINE BIOSYNTHESIS LIPOPROTEIN APBE"/>
    <property type="match status" value="1"/>
</dbReference>
<dbReference type="PIRSF" id="PIRSF006268">
    <property type="entry name" value="ApbE"/>
    <property type="match status" value="1"/>
</dbReference>
<dbReference type="EMBL" id="CP097649">
    <property type="protein sequence ID" value="URI14235.1"/>
    <property type="molecule type" value="Genomic_DNA"/>
</dbReference>
<keyword evidence="5 11" id="KW-0808">Transferase</keyword>
<keyword evidence="6 11" id="KW-0479">Metal-binding</keyword>
<evidence type="ECO:0000256" key="5">
    <source>
        <dbReference type="ARBA" id="ARBA00022679"/>
    </source>
</evidence>
<keyword evidence="4 11" id="KW-0285">Flavoprotein</keyword>
<evidence type="ECO:0000313" key="14">
    <source>
        <dbReference type="Proteomes" id="UP001055429"/>
    </source>
</evidence>
<evidence type="ECO:0000256" key="4">
    <source>
        <dbReference type="ARBA" id="ARBA00022630"/>
    </source>
</evidence>
<keyword evidence="8 11" id="KW-0460">Magnesium</keyword>
<gene>
    <name evidence="13" type="ORF">M8231_10415</name>
</gene>
<comment type="similarity">
    <text evidence="11">Belongs to the ApbE family.</text>
</comment>
<dbReference type="GO" id="GO:0016740">
    <property type="term" value="F:transferase activity"/>
    <property type="evidence" value="ECO:0007669"/>
    <property type="project" value="UniProtKB-KW"/>
</dbReference>
<evidence type="ECO:0000256" key="11">
    <source>
        <dbReference type="PIRNR" id="PIRNR006268"/>
    </source>
</evidence>
<dbReference type="SUPFAM" id="SSF143631">
    <property type="entry name" value="ApbE-like"/>
    <property type="match status" value="1"/>
</dbReference>
<reference evidence="13" key="1">
    <citation type="submission" date="2022-05" db="EMBL/GenBank/DDBJ databases">
        <title>Brevundimonas albigilva TT17 genome sequence.</title>
        <authorList>
            <person name="Lee K."/>
            <person name="Son H."/>
        </authorList>
    </citation>
    <scope>NUCLEOTIDE SEQUENCE</scope>
    <source>
        <strain evidence="13">TT17</strain>
    </source>
</reference>
<dbReference type="InterPro" id="IPR024932">
    <property type="entry name" value="ApbE"/>
</dbReference>
<keyword evidence="7 11" id="KW-0274">FAD</keyword>
<evidence type="ECO:0000256" key="10">
    <source>
        <dbReference type="ARBA" id="ARBA00048540"/>
    </source>
</evidence>
<organism evidence="13 14">
    <name type="scientific">Brevundimonas albigilva</name>
    <dbReference type="NCBI Taxonomy" id="1312364"/>
    <lineage>
        <taxon>Bacteria</taxon>
        <taxon>Pseudomonadati</taxon>
        <taxon>Pseudomonadota</taxon>
        <taxon>Alphaproteobacteria</taxon>
        <taxon>Caulobacterales</taxon>
        <taxon>Caulobacteraceae</taxon>
        <taxon>Brevundimonas</taxon>
    </lineage>
</organism>
<dbReference type="Gene3D" id="3.10.520.10">
    <property type="entry name" value="ApbE-like domains"/>
    <property type="match status" value="1"/>
</dbReference>
<evidence type="ECO:0000256" key="2">
    <source>
        <dbReference type="ARBA" id="ARBA00011955"/>
    </source>
</evidence>
<dbReference type="EC" id="2.7.1.180" evidence="2 11"/>